<reference evidence="2 3" key="1">
    <citation type="submission" date="2018-11" db="EMBL/GenBank/DDBJ databases">
        <authorList>
            <consortium name="Pathogen Informatics"/>
        </authorList>
    </citation>
    <scope>NUCLEOTIDE SEQUENCE [LARGE SCALE GENOMIC DNA]</scope>
    <source>
        <strain>Denwood</strain>
        <strain evidence="3">Zambia</strain>
    </source>
</reference>
<sequence length="33" mass="4091">MVNQRDQSRTKNTSQSQIQEQKDRWTEHFEELL</sequence>
<organism evidence="2 3">
    <name type="scientific">Schistosoma mattheei</name>
    <dbReference type="NCBI Taxonomy" id="31246"/>
    <lineage>
        <taxon>Eukaryota</taxon>
        <taxon>Metazoa</taxon>
        <taxon>Spiralia</taxon>
        <taxon>Lophotrochozoa</taxon>
        <taxon>Platyhelminthes</taxon>
        <taxon>Trematoda</taxon>
        <taxon>Digenea</taxon>
        <taxon>Strigeidida</taxon>
        <taxon>Schistosomatoidea</taxon>
        <taxon>Schistosomatidae</taxon>
        <taxon>Schistosoma</taxon>
    </lineage>
</organism>
<keyword evidence="3" id="KW-1185">Reference proteome</keyword>
<gene>
    <name evidence="2" type="ORF">SMTD_LOCUS1094</name>
</gene>
<feature type="compositionally biased region" description="Polar residues" evidence="1">
    <location>
        <begin position="1"/>
        <end position="19"/>
    </location>
</feature>
<protein>
    <submittedName>
        <fullName evidence="2">Uncharacterized protein</fullName>
    </submittedName>
</protein>
<name>A0A183NG58_9TREM</name>
<feature type="non-terminal residue" evidence="2">
    <location>
        <position position="33"/>
    </location>
</feature>
<dbReference type="AlphaFoldDB" id="A0A183NG58"/>
<proteinExistence type="predicted"/>
<evidence type="ECO:0000256" key="1">
    <source>
        <dbReference type="SAM" id="MobiDB-lite"/>
    </source>
</evidence>
<feature type="compositionally biased region" description="Basic and acidic residues" evidence="1">
    <location>
        <begin position="20"/>
        <end position="33"/>
    </location>
</feature>
<feature type="region of interest" description="Disordered" evidence="1">
    <location>
        <begin position="1"/>
        <end position="33"/>
    </location>
</feature>
<evidence type="ECO:0000313" key="2">
    <source>
        <dbReference type="EMBL" id="VDO75382.1"/>
    </source>
</evidence>
<dbReference type="EMBL" id="UZAL01001125">
    <property type="protein sequence ID" value="VDO75382.1"/>
    <property type="molecule type" value="Genomic_DNA"/>
</dbReference>
<evidence type="ECO:0000313" key="3">
    <source>
        <dbReference type="Proteomes" id="UP000269396"/>
    </source>
</evidence>
<accession>A0A183NG58</accession>
<dbReference type="Proteomes" id="UP000269396">
    <property type="component" value="Unassembled WGS sequence"/>
</dbReference>